<feature type="domain" description="Major facilitator superfamily (MFS) profile" evidence="9">
    <location>
        <begin position="6"/>
        <end position="498"/>
    </location>
</feature>
<keyword evidence="3" id="KW-0813">Transport</keyword>
<feature type="transmembrane region" description="Helical" evidence="8">
    <location>
        <begin position="192"/>
        <end position="210"/>
    </location>
</feature>
<evidence type="ECO:0000259" key="9">
    <source>
        <dbReference type="PROSITE" id="PS50850"/>
    </source>
</evidence>
<dbReference type="AlphaFoldDB" id="G8U1Q0"/>
<dbReference type="HOGENOM" id="CLU_000960_28_0_9"/>
<feature type="transmembrane region" description="Helical" evidence="8">
    <location>
        <begin position="295"/>
        <end position="316"/>
    </location>
</feature>
<dbReference type="NCBIfam" id="TIGR00711">
    <property type="entry name" value="efflux_EmrB"/>
    <property type="match status" value="1"/>
</dbReference>
<dbReference type="PANTHER" id="PTHR42718">
    <property type="entry name" value="MAJOR FACILITATOR SUPERFAMILY MULTIDRUG TRANSPORTER MFSC"/>
    <property type="match status" value="1"/>
</dbReference>
<evidence type="ECO:0000313" key="11">
    <source>
        <dbReference type="Proteomes" id="UP000005439"/>
    </source>
</evidence>
<evidence type="ECO:0000256" key="6">
    <source>
        <dbReference type="ARBA" id="ARBA00022989"/>
    </source>
</evidence>
<feature type="transmembrane region" description="Helical" evidence="8">
    <location>
        <begin position="97"/>
        <end position="122"/>
    </location>
</feature>
<feature type="transmembrane region" description="Helical" evidence="8">
    <location>
        <begin position="353"/>
        <end position="375"/>
    </location>
</feature>
<evidence type="ECO:0000256" key="2">
    <source>
        <dbReference type="ARBA" id="ARBA00008537"/>
    </source>
</evidence>
<protein>
    <submittedName>
        <fullName evidence="10">Drug resistance transporter, EmrB/QacA subfamily</fullName>
    </submittedName>
</protein>
<feature type="transmembrane region" description="Helical" evidence="8">
    <location>
        <begin position="222"/>
        <end position="239"/>
    </location>
</feature>
<dbReference type="PRINTS" id="PR01036">
    <property type="entry name" value="TCRTETB"/>
</dbReference>
<evidence type="ECO:0000256" key="4">
    <source>
        <dbReference type="ARBA" id="ARBA00022475"/>
    </source>
</evidence>
<dbReference type="GO" id="GO:0005886">
    <property type="term" value="C:plasma membrane"/>
    <property type="evidence" value="ECO:0007669"/>
    <property type="project" value="UniProtKB-SubCell"/>
</dbReference>
<evidence type="ECO:0000313" key="10">
    <source>
        <dbReference type="EMBL" id="AEW06978.1"/>
    </source>
</evidence>
<dbReference type="Gene3D" id="1.20.1720.10">
    <property type="entry name" value="Multidrug resistance protein D"/>
    <property type="match status" value="1"/>
</dbReference>
<dbReference type="Gene3D" id="1.20.1250.20">
    <property type="entry name" value="MFS general substrate transporter like domains"/>
    <property type="match status" value="1"/>
</dbReference>
<dbReference type="GO" id="GO:0022857">
    <property type="term" value="F:transmembrane transporter activity"/>
    <property type="evidence" value="ECO:0007669"/>
    <property type="project" value="InterPro"/>
</dbReference>
<dbReference type="EMBL" id="CP003180">
    <property type="protein sequence ID" value="AEW06978.1"/>
    <property type="molecule type" value="Genomic_DNA"/>
</dbReference>
<dbReference type="InterPro" id="IPR020846">
    <property type="entry name" value="MFS_dom"/>
</dbReference>
<evidence type="ECO:0000256" key="3">
    <source>
        <dbReference type="ARBA" id="ARBA00022448"/>
    </source>
</evidence>
<keyword evidence="5 8" id="KW-0812">Transmembrane</keyword>
<feature type="transmembrane region" description="Helical" evidence="8">
    <location>
        <begin position="71"/>
        <end position="91"/>
    </location>
</feature>
<dbReference type="InterPro" id="IPR011701">
    <property type="entry name" value="MFS"/>
</dbReference>
<name>G8U1Q0_SULAD</name>
<gene>
    <name evidence="10" type="ordered locus">Sulac_3544</name>
</gene>
<evidence type="ECO:0000256" key="7">
    <source>
        <dbReference type="ARBA" id="ARBA00023136"/>
    </source>
</evidence>
<comment type="similarity">
    <text evidence="2">Belongs to the major facilitator superfamily. EmrB family.</text>
</comment>
<geneLocation type="plasmid" evidence="11">
    <name>pSULAd1</name>
</geneLocation>
<dbReference type="KEGG" id="sap:Sulac_3544"/>
<reference evidence="11" key="1">
    <citation type="submission" date="2011-12" db="EMBL/GenBank/DDBJ databases">
        <title>The complete genome of plasmid of Sulfobacillus acidophilus DSM 10332.</title>
        <authorList>
            <person name="Lucas S."/>
            <person name="Han J."/>
            <person name="Lapidus A."/>
            <person name="Bruce D."/>
            <person name="Goodwin L."/>
            <person name="Pitluck S."/>
            <person name="Peters L."/>
            <person name="Kyrpides N."/>
            <person name="Mavromatis K."/>
            <person name="Ivanova N."/>
            <person name="Mikhailova N."/>
            <person name="Chertkov O."/>
            <person name="Saunders E."/>
            <person name="Detter J.C."/>
            <person name="Tapia R."/>
            <person name="Han C."/>
            <person name="Land M."/>
            <person name="Hauser L."/>
            <person name="Markowitz V."/>
            <person name="Cheng J.-F."/>
            <person name="Hugenholtz P."/>
            <person name="Woyke T."/>
            <person name="Wu D."/>
            <person name="Pukall R."/>
            <person name="Gehrich-Schroeter G."/>
            <person name="Schneider S."/>
            <person name="Klenk H.-P."/>
            <person name="Eisen J.A."/>
        </authorList>
    </citation>
    <scope>NUCLEOTIDE SEQUENCE [LARGE SCALE GENOMIC DNA]</scope>
    <source>
        <strain evidence="11">ATCC 700253 / DSM 10332 / NAL</strain>
        <plasmid evidence="11">pSULAd1</plasmid>
    </source>
</reference>
<dbReference type="PATRIC" id="fig|679936.5.peg.3664"/>
<keyword evidence="4" id="KW-1003">Cell membrane</keyword>
<feature type="transmembrane region" description="Helical" evidence="8">
    <location>
        <begin position="161"/>
        <end position="180"/>
    </location>
</feature>
<feature type="transmembrane region" description="Helical" evidence="8">
    <location>
        <begin position="129"/>
        <end position="149"/>
    </location>
</feature>
<dbReference type="Pfam" id="PF07690">
    <property type="entry name" value="MFS_1"/>
    <property type="match status" value="1"/>
</dbReference>
<evidence type="ECO:0000256" key="1">
    <source>
        <dbReference type="ARBA" id="ARBA00004651"/>
    </source>
</evidence>
<dbReference type="InterPro" id="IPR004638">
    <property type="entry name" value="EmrB-like"/>
</dbReference>
<organism evidence="10 11">
    <name type="scientific">Sulfobacillus acidophilus (strain ATCC 700253 / DSM 10332 / NAL)</name>
    <dbReference type="NCBI Taxonomy" id="679936"/>
    <lineage>
        <taxon>Bacteria</taxon>
        <taxon>Bacillati</taxon>
        <taxon>Bacillota</taxon>
        <taxon>Clostridia</taxon>
        <taxon>Eubacteriales</taxon>
        <taxon>Clostridiales Family XVII. Incertae Sedis</taxon>
        <taxon>Sulfobacillus</taxon>
    </lineage>
</organism>
<evidence type="ECO:0000256" key="8">
    <source>
        <dbReference type="SAM" id="Phobius"/>
    </source>
</evidence>
<comment type="subcellular location">
    <subcellularLocation>
        <location evidence="1">Cell membrane</location>
        <topology evidence="1">Multi-pass membrane protein</topology>
    </subcellularLocation>
</comment>
<feature type="transmembrane region" description="Helical" evidence="8">
    <location>
        <begin position="42"/>
        <end position="64"/>
    </location>
</feature>
<dbReference type="Proteomes" id="UP000005439">
    <property type="component" value="Plasmid unnamed"/>
</dbReference>
<dbReference type="PANTHER" id="PTHR42718:SF9">
    <property type="entry name" value="MAJOR FACILITATOR SUPERFAMILY MULTIDRUG TRANSPORTER MFSC"/>
    <property type="match status" value="1"/>
</dbReference>
<evidence type="ECO:0000256" key="5">
    <source>
        <dbReference type="ARBA" id="ARBA00022692"/>
    </source>
</evidence>
<keyword evidence="10" id="KW-0614">Plasmid</keyword>
<accession>G8U1Q0</accession>
<dbReference type="CDD" id="cd17503">
    <property type="entry name" value="MFS_LmrB_MDR_like"/>
    <property type="match status" value="1"/>
</dbReference>
<feature type="transmembrane region" description="Helical" evidence="8">
    <location>
        <begin position="475"/>
        <end position="494"/>
    </location>
</feature>
<feature type="transmembrane region" description="Helical" evidence="8">
    <location>
        <begin position="321"/>
        <end position="341"/>
    </location>
</feature>
<proteinExistence type="inferred from homology"/>
<dbReference type="InterPro" id="IPR036259">
    <property type="entry name" value="MFS_trans_sf"/>
</dbReference>
<reference evidence="10 11" key="2">
    <citation type="journal article" date="2012" name="Stand. Genomic Sci.">
        <title>Complete genome sequence of the moderately thermophilic mineral-sulfide-oxidizing firmicute Sulfobacillus acidophilus type strain (NAL(T)).</title>
        <authorList>
            <person name="Anderson I."/>
            <person name="Chertkov O."/>
            <person name="Chen A."/>
            <person name="Saunders E."/>
            <person name="Lapidus A."/>
            <person name="Nolan M."/>
            <person name="Lucas S."/>
            <person name="Hammon N."/>
            <person name="Deshpande S."/>
            <person name="Cheng J.F."/>
            <person name="Han C."/>
            <person name="Tapia R."/>
            <person name="Goodwin L.A."/>
            <person name="Pitluck S."/>
            <person name="Liolios K."/>
            <person name="Pagani I."/>
            <person name="Ivanova N."/>
            <person name="Mikhailova N."/>
            <person name="Pati A."/>
            <person name="Palaniappan K."/>
            <person name="Land M."/>
            <person name="Pan C."/>
            <person name="Rohde M."/>
            <person name="Pukall R."/>
            <person name="Goker M."/>
            <person name="Detter J.C."/>
            <person name="Woyke T."/>
            <person name="Bristow J."/>
            <person name="Eisen J.A."/>
            <person name="Markowitz V."/>
            <person name="Hugenholtz P."/>
            <person name="Kyrpides N.C."/>
            <person name="Klenk H.P."/>
            <person name="Mavromatis K."/>
        </authorList>
    </citation>
    <scope>NUCLEOTIDE SEQUENCE [LARGE SCALE GENOMIC DNA]</scope>
    <source>
        <strain evidence="11">ATCC 700253 / DSM 10332 / NAL</strain>
        <plasmid evidence="11">pSULAd1</plasmid>
    </source>
</reference>
<keyword evidence="11" id="KW-1185">Reference proteome</keyword>
<feature type="transmembrane region" description="Helical" evidence="8">
    <location>
        <begin position="260"/>
        <end position="283"/>
    </location>
</feature>
<keyword evidence="6 8" id="KW-1133">Transmembrane helix</keyword>
<dbReference type="PROSITE" id="PS50850">
    <property type="entry name" value="MFS"/>
    <property type="match status" value="1"/>
</dbReference>
<dbReference type="SUPFAM" id="SSF103473">
    <property type="entry name" value="MFS general substrate transporter"/>
    <property type="match status" value="1"/>
</dbReference>
<keyword evidence="7 8" id="KW-0472">Membrane</keyword>
<sequence>MRKWLVLGVVVLGLWMDLMDMTIVNVAIPAIQNDLGTSLQGVQYVVTSYLITIGVFEPITAYWADTQGMKRMYLASLAIFTVASALNGLAWSLPSLIAFRILQGIGGGMIMPLALSIVSVTFAPEERALALGLMGLPLLAAPALGPTIGGWFVQFHTWRDVFWINVPIGIVAFIAALRALQEFPTTRKPLDLGGFVLAAIGFASLLVALSNGPTAGWGSLEIVLLLQIAIFSLALFGLWEARHPSPLFDLRILRLRWYSSANVVTFFTMMGLFGVLYLLPVFLETVGGLGPMDTGMTLIPLVLSAAITIPLSGLLLPRLGAVGLTSLGLTVMGLGTAQLMHLGLSWDAGWLRLWVSVIGAGLGLGIMPAITVAYGSLPPAWMNQGSAMLNLMRQVGSALGVALYTTIIQMREPVYWTQLASTVTVTNFRAQARLAAWQQQGIAHGLSPAQAHVWALTMMAHQLQQTATLWAFHNAFGAAAVAAVIGIGPALWLWGSRQVLRPPDARHTALGEPGGVT</sequence>